<dbReference type="InterPro" id="IPR058845">
    <property type="entry name" value="Kringle_2"/>
</dbReference>
<gene>
    <name evidence="2" type="ORF">ANCCAN_21567</name>
</gene>
<dbReference type="Pfam" id="PF25866">
    <property type="entry name" value="Kringle_2"/>
    <property type="match status" value="1"/>
</dbReference>
<evidence type="ECO:0000313" key="2">
    <source>
        <dbReference type="EMBL" id="RCN32624.1"/>
    </source>
</evidence>
<name>A0A368FK67_ANCCA</name>
<dbReference type="Proteomes" id="UP000252519">
    <property type="component" value="Unassembled WGS sequence"/>
</dbReference>
<dbReference type="EMBL" id="JOJR01001058">
    <property type="protein sequence ID" value="RCN32624.1"/>
    <property type="molecule type" value="Genomic_DNA"/>
</dbReference>
<protein>
    <recommendedName>
        <fullName evidence="1">Kringle-like domain-containing protein</fullName>
    </recommendedName>
</protein>
<dbReference type="OrthoDB" id="5858092at2759"/>
<evidence type="ECO:0000259" key="1">
    <source>
        <dbReference type="Pfam" id="PF25866"/>
    </source>
</evidence>
<reference evidence="2 3" key="1">
    <citation type="submission" date="2014-10" db="EMBL/GenBank/DDBJ databases">
        <title>Draft genome of the hookworm Ancylostoma caninum.</title>
        <authorList>
            <person name="Mitreva M."/>
        </authorList>
    </citation>
    <scope>NUCLEOTIDE SEQUENCE [LARGE SCALE GENOMIC DNA]</scope>
    <source>
        <strain evidence="2 3">Baltimore</strain>
    </source>
</reference>
<accession>A0A368FK67</accession>
<comment type="caution">
    <text evidence="2">The sequence shown here is derived from an EMBL/GenBank/DDBJ whole genome shotgun (WGS) entry which is preliminary data.</text>
</comment>
<sequence length="141" mass="16595">MHCLFSSILRAEEVMIHSKCRRLDLPPQHPLRSALKMSNPSPWCYVIRKVGNIAAEKCFDACKGAPREEKTLLDRTQYGARQVLKNYNDLLIENIRKYYKSYAWGDVSYYRWVQRLFVVQPFSSAFLNQSYSETIRQCVFC</sequence>
<organism evidence="2 3">
    <name type="scientific">Ancylostoma caninum</name>
    <name type="common">Dog hookworm</name>
    <dbReference type="NCBI Taxonomy" id="29170"/>
    <lineage>
        <taxon>Eukaryota</taxon>
        <taxon>Metazoa</taxon>
        <taxon>Ecdysozoa</taxon>
        <taxon>Nematoda</taxon>
        <taxon>Chromadorea</taxon>
        <taxon>Rhabditida</taxon>
        <taxon>Rhabditina</taxon>
        <taxon>Rhabditomorpha</taxon>
        <taxon>Strongyloidea</taxon>
        <taxon>Ancylostomatidae</taxon>
        <taxon>Ancylostomatinae</taxon>
        <taxon>Ancylostoma</taxon>
    </lineage>
</organism>
<proteinExistence type="predicted"/>
<dbReference type="STRING" id="29170.A0A368FK67"/>
<keyword evidence="3" id="KW-1185">Reference proteome</keyword>
<evidence type="ECO:0000313" key="3">
    <source>
        <dbReference type="Proteomes" id="UP000252519"/>
    </source>
</evidence>
<feature type="domain" description="Kringle-like" evidence="1">
    <location>
        <begin position="11"/>
        <end position="64"/>
    </location>
</feature>
<dbReference type="AlphaFoldDB" id="A0A368FK67"/>